<gene>
    <name evidence="3" type="ORF">OFLC_LOCUS9414</name>
</gene>
<dbReference type="AlphaFoldDB" id="A0A183HPK4"/>
<dbReference type="Pfam" id="PF02862">
    <property type="entry name" value="DDHD"/>
    <property type="match status" value="1"/>
</dbReference>
<dbReference type="InterPro" id="IPR004177">
    <property type="entry name" value="DDHD_dom"/>
</dbReference>
<evidence type="ECO:0000313" key="3">
    <source>
        <dbReference type="EMBL" id="VDO60403.1"/>
    </source>
</evidence>
<dbReference type="GO" id="GO:0046872">
    <property type="term" value="F:metal ion binding"/>
    <property type="evidence" value="ECO:0007669"/>
    <property type="project" value="InterPro"/>
</dbReference>
<feature type="domain" description="DDHD" evidence="2">
    <location>
        <begin position="1"/>
        <end position="128"/>
    </location>
</feature>
<dbReference type="PANTHER" id="PTHR10658">
    <property type="entry name" value="PHOSPHATIDYLINOSITOL TRANSFER PROTEIN"/>
    <property type="match status" value="1"/>
</dbReference>
<evidence type="ECO:0000313" key="5">
    <source>
        <dbReference type="WBParaSite" id="OFLC_0000941501-mRNA-1"/>
    </source>
</evidence>
<reference evidence="3 4" key="2">
    <citation type="submission" date="2018-11" db="EMBL/GenBank/DDBJ databases">
        <authorList>
            <consortium name="Pathogen Informatics"/>
        </authorList>
    </citation>
    <scope>NUCLEOTIDE SEQUENCE [LARGE SCALE GENOMIC DNA]</scope>
</reference>
<dbReference type="PANTHER" id="PTHR10658:SF81">
    <property type="entry name" value="PROTEIN RETINAL DEGENERATION B"/>
    <property type="match status" value="1"/>
</dbReference>
<reference evidence="5" key="1">
    <citation type="submission" date="2016-06" db="UniProtKB">
        <authorList>
            <consortium name="WormBaseParasite"/>
        </authorList>
    </citation>
    <scope>IDENTIFICATION</scope>
</reference>
<sequence>MTFLLGCPLAFVLIHRKFHGCEAEPLECNQLFNMYYPIDACGARLEPVLNPQLSMLLPVNVPRYNGTADVVENNNSMLDSSLLWGNHRIDHILHCPHAMITLPSSVLPNVLHASYWESDDVAAFILKK</sequence>
<accession>A0A183HPK4</accession>
<organism evidence="5">
    <name type="scientific">Onchocerca flexuosa</name>
    <dbReference type="NCBI Taxonomy" id="387005"/>
    <lineage>
        <taxon>Eukaryota</taxon>
        <taxon>Metazoa</taxon>
        <taxon>Ecdysozoa</taxon>
        <taxon>Nematoda</taxon>
        <taxon>Chromadorea</taxon>
        <taxon>Rhabditida</taxon>
        <taxon>Spirurina</taxon>
        <taxon>Spiruromorpha</taxon>
        <taxon>Filarioidea</taxon>
        <taxon>Onchocercidae</taxon>
        <taxon>Onchocerca</taxon>
    </lineage>
</organism>
<keyword evidence="4" id="KW-1185">Reference proteome</keyword>
<evidence type="ECO:0000256" key="1">
    <source>
        <dbReference type="SAM" id="SignalP"/>
    </source>
</evidence>
<dbReference type="GO" id="GO:0031210">
    <property type="term" value="F:phosphatidylcholine binding"/>
    <property type="evidence" value="ECO:0007669"/>
    <property type="project" value="TreeGrafter"/>
</dbReference>
<dbReference type="GO" id="GO:0008525">
    <property type="term" value="F:phosphatidylcholine transporter activity"/>
    <property type="evidence" value="ECO:0007669"/>
    <property type="project" value="TreeGrafter"/>
</dbReference>
<dbReference type="GO" id="GO:0005737">
    <property type="term" value="C:cytoplasm"/>
    <property type="evidence" value="ECO:0007669"/>
    <property type="project" value="TreeGrafter"/>
</dbReference>
<dbReference type="GO" id="GO:0035091">
    <property type="term" value="F:phosphatidylinositol binding"/>
    <property type="evidence" value="ECO:0007669"/>
    <property type="project" value="TreeGrafter"/>
</dbReference>
<evidence type="ECO:0000313" key="4">
    <source>
        <dbReference type="Proteomes" id="UP000267606"/>
    </source>
</evidence>
<dbReference type="SMART" id="SM01127">
    <property type="entry name" value="DDHD"/>
    <property type="match status" value="1"/>
</dbReference>
<name>A0A183HPK4_9BILA</name>
<dbReference type="EMBL" id="UZAJ01011508">
    <property type="protein sequence ID" value="VDO60403.1"/>
    <property type="molecule type" value="Genomic_DNA"/>
</dbReference>
<dbReference type="InterPro" id="IPR001666">
    <property type="entry name" value="PI_transfer"/>
</dbReference>
<dbReference type="Proteomes" id="UP000267606">
    <property type="component" value="Unassembled WGS sequence"/>
</dbReference>
<proteinExistence type="predicted"/>
<keyword evidence="1" id="KW-0732">Signal</keyword>
<feature type="signal peptide" evidence="1">
    <location>
        <begin position="1"/>
        <end position="23"/>
    </location>
</feature>
<dbReference type="GO" id="GO:0008526">
    <property type="term" value="F:phosphatidylinositol transfer activity"/>
    <property type="evidence" value="ECO:0007669"/>
    <property type="project" value="TreeGrafter"/>
</dbReference>
<protein>
    <submittedName>
        <fullName evidence="5">DDHD domain-containing protein</fullName>
    </submittedName>
</protein>
<dbReference type="PROSITE" id="PS51043">
    <property type="entry name" value="DDHD"/>
    <property type="match status" value="1"/>
</dbReference>
<evidence type="ECO:0000259" key="2">
    <source>
        <dbReference type="PROSITE" id="PS51043"/>
    </source>
</evidence>
<dbReference type="STRING" id="387005.A0A183HPK4"/>
<feature type="chain" id="PRO_5044552592" evidence="1">
    <location>
        <begin position="24"/>
        <end position="128"/>
    </location>
</feature>
<dbReference type="WBParaSite" id="OFLC_0000941501-mRNA-1">
    <property type="protein sequence ID" value="OFLC_0000941501-mRNA-1"/>
    <property type="gene ID" value="OFLC_0000941501"/>
</dbReference>